<keyword evidence="3" id="KW-1185">Reference proteome</keyword>
<evidence type="ECO:0000259" key="1">
    <source>
        <dbReference type="Pfam" id="PF02579"/>
    </source>
</evidence>
<dbReference type="Gene3D" id="3.30.420.130">
    <property type="entry name" value="Dinitrogenase iron-molybdenum cofactor biosynthesis domain"/>
    <property type="match status" value="1"/>
</dbReference>
<dbReference type="SUPFAM" id="SSF53146">
    <property type="entry name" value="Nitrogenase accessory factor-like"/>
    <property type="match status" value="1"/>
</dbReference>
<protein>
    <submittedName>
        <fullName evidence="2">Dinitrogenase iron-molybdenum cofactor biosynthesis protein</fullName>
    </submittedName>
</protein>
<name>A0A7G9WEZ4_9FIRM</name>
<dbReference type="PANTHER" id="PTHR33937:SF1">
    <property type="entry name" value="IRON-MOLIBDENUM COFACTOR PROCESSING PROTEIN"/>
    <property type="match status" value="1"/>
</dbReference>
<proteinExistence type="predicted"/>
<dbReference type="KEGG" id="caml:H6X83_09885"/>
<gene>
    <name evidence="2" type="ORF">H6X83_09885</name>
</gene>
<feature type="domain" description="Dinitrogenase iron-molybdenum cofactor biosynthesis" evidence="1">
    <location>
        <begin position="11"/>
        <end position="105"/>
    </location>
</feature>
<dbReference type="AlphaFoldDB" id="A0A7G9WEZ4"/>
<dbReference type="Proteomes" id="UP000516046">
    <property type="component" value="Chromosome"/>
</dbReference>
<dbReference type="EMBL" id="CP060696">
    <property type="protein sequence ID" value="QNO17256.1"/>
    <property type="molecule type" value="Genomic_DNA"/>
</dbReference>
<organism evidence="2 3">
    <name type="scientific">Caproicibacterium amylolyticum</name>
    <dbReference type="NCBI Taxonomy" id="2766537"/>
    <lineage>
        <taxon>Bacteria</taxon>
        <taxon>Bacillati</taxon>
        <taxon>Bacillota</taxon>
        <taxon>Clostridia</taxon>
        <taxon>Eubacteriales</taxon>
        <taxon>Oscillospiraceae</taxon>
        <taxon>Caproicibacterium</taxon>
    </lineage>
</organism>
<dbReference type="RefSeq" id="WP_212506324.1">
    <property type="nucleotide sequence ID" value="NZ_CP060696.1"/>
</dbReference>
<dbReference type="InterPro" id="IPR036105">
    <property type="entry name" value="DiNase_FeMo-co_biosyn_sf"/>
</dbReference>
<evidence type="ECO:0000313" key="2">
    <source>
        <dbReference type="EMBL" id="QNO17256.1"/>
    </source>
</evidence>
<dbReference type="Pfam" id="PF02579">
    <property type="entry name" value="Nitro_FeMo-Co"/>
    <property type="match status" value="1"/>
</dbReference>
<reference evidence="2 3" key="1">
    <citation type="submission" date="2020-08" db="EMBL/GenBank/DDBJ databases">
        <authorList>
            <person name="Ren C."/>
            <person name="Gu Y."/>
            <person name="Xu Y."/>
        </authorList>
    </citation>
    <scope>NUCLEOTIDE SEQUENCE [LARGE SCALE GENOMIC DNA]</scope>
    <source>
        <strain evidence="2 3">LBM18003</strain>
    </source>
</reference>
<accession>A0A7G9WEZ4</accession>
<dbReference type="InterPro" id="IPR003731">
    <property type="entry name" value="Di-Nase_FeMo-co_biosynth"/>
</dbReference>
<dbReference type="InterPro" id="IPR051840">
    <property type="entry name" value="NifX/NifY_domain"/>
</dbReference>
<sequence length="119" mass="12734">MSFRIAAASTDGRMVNKHFGKAETFYIYDVTDTGAQHLVETRSTQHACLNGGPSESGMAAAASLLADCRYVLVSQIGPCAENALASKGVSAFCITQLIDEAIAKVFAYDNRVVRKKKQG</sequence>
<evidence type="ECO:0000313" key="3">
    <source>
        <dbReference type="Proteomes" id="UP000516046"/>
    </source>
</evidence>
<dbReference type="PANTHER" id="PTHR33937">
    <property type="entry name" value="IRON-MOLYBDENUM PROTEIN-RELATED-RELATED"/>
    <property type="match status" value="1"/>
</dbReference>